<dbReference type="GO" id="GO:0005737">
    <property type="term" value="C:cytoplasm"/>
    <property type="evidence" value="ECO:0007669"/>
    <property type="project" value="UniProtKB-ARBA"/>
</dbReference>
<dbReference type="KEGG" id="pmrn:116943859"/>
<protein>
    <recommendedName>
        <fullName evidence="4">Dephospho-CoA kinase domain-containing protein</fullName>
    </recommendedName>
</protein>
<dbReference type="InterPro" id="IPR027417">
    <property type="entry name" value="P-loop_NTPase"/>
</dbReference>
<evidence type="ECO:0000256" key="4">
    <source>
        <dbReference type="ARBA" id="ARBA00044157"/>
    </source>
</evidence>
<dbReference type="PANTHER" id="PTHR10695:SF46">
    <property type="entry name" value="BIFUNCTIONAL COENZYME A SYNTHASE-RELATED"/>
    <property type="match status" value="1"/>
</dbReference>
<dbReference type="GO" id="GO:0005524">
    <property type="term" value="F:ATP binding"/>
    <property type="evidence" value="ECO:0007669"/>
    <property type="project" value="UniProtKB-KW"/>
</dbReference>
<evidence type="ECO:0000256" key="3">
    <source>
        <dbReference type="ARBA" id="ARBA00022840"/>
    </source>
</evidence>
<dbReference type="NCBIfam" id="TIGR00152">
    <property type="entry name" value="dephospho-CoA kinase"/>
    <property type="match status" value="1"/>
</dbReference>
<keyword evidence="5" id="KW-1185">Reference proteome</keyword>
<accession>A0AAJ7TAA9</accession>
<evidence type="ECO:0000313" key="6">
    <source>
        <dbReference type="RefSeq" id="XP_032813018.1"/>
    </source>
</evidence>
<dbReference type="GO" id="GO:0004140">
    <property type="term" value="F:dephospho-CoA kinase activity"/>
    <property type="evidence" value="ECO:0007669"/>
    <property type="project" value="InterPro"/>
</dbReference>
<organism evidence="5 6">
    <name type="scientific">Petromyzon marinus</name>
    <name type="common">Sea lamprey</name>
    <dbReference type="NCBI Taxonomy" id="7757"/>
    <lineage>
        <taxon>Eukaryota</taxon>
        <taxon>Metazoa</taxon>
        <taxon>Chordata</taxon>
        <taxon>Craniata</taxon>
        <taxon>Vertebrata</taxon>
        <taxon>Cyclostomata</taxon>
        <taxon>Hyperoartia</taxon>
        <taxon>Petromyzontiformes</taxon>
        <taxon>Petromyzontidae</taxon>
        <taxon>Petromyzon</taxon>
    </lineage>
</organism>
<dbReference type="Gene3D" id="3.40.50.300">
    <property type="entry name" value="P-loop containing nucleotide triphosphate hydrolases"/>
    <property type="match status" value="1"/>
</dbReference>
<comment type="similarity">
    <text evidence="1">Belongs to the CoaE family.</text>
</comment>
<dbReference type="Proteomes" id="UP001318040">
    <property type="component" value="Chromosome 19"/>
</dbReference>
<keyword evidence="6" id="KW-0808">Transferase</keyword>
<dbReference type="GeneID" id="116943859"/>
<sequence>MFLVGLTGGIASGKSTVASIFRELGCPVIDADEIARLVVEPGRPALKKIVEFFGAEVLHSDGRLNREKLGAIIFAEPQKRRLLNSITHPDIRRHMLKQILWHFVRGYHYVILDVPLLFENKTMSRFIKHSIVVYCDPESQLSRLMQRNSLPRHEAELRMRAQIPLDQKRLLADHVIDNCGEREATRRQVVRLHALLDASLHHLPARLLAVLALSAAGGVTVWLLSKLCVGAGSGPLGLG</sequence>
<reference evidence="6" key="1">
    <citation type="submission" date="2025-08" db="UniProtKB">
        <authorList>
            <consortium name="RefSeq"/>
        </authorList>
    </citation>
    <scope>IDENTIFICATION</scope>
    <source>
        <tissue evidence="6">Sperm</tissue>
    </source>
</reference>
<dbReference type="InterPro" id="IPR001977">
    <property type="entry name" value="Depp_CoAkinase"/>
</dbReference>
<evidence type="ECO:0000313" key="5">
    <source>
        <dbReference type="Proteomes" id="UP001318040"/>
    </source>
</evidence>
<proteinExistence type="inferred from homology"/>
<dbReference type="CDD" id="cd02022">
    <property type="entry name" value="DPCK"/>
    <property type="match status" value="1"/>
</dbReference>
<name>A0AAJ7TAA9_PETMA</name>
<dbReference type="FunFam" id="3.40.50.300:FF:000485">
    <property type="entry name" value="Dephospho-CoA kinase CAB5"/>
    <property type="match status" value="1"/>
</dbReference>
<dbReference type="GO" id="GO:0015937">
    <property type="term" value="P:coenzyme A biosynthetic process"/>
    <property type="evidence" value="ECO:0007669"/>
    <property type="project" value="InterPro"/>
</dbReference>
<evidence type="ECO:0000256" key="1">
    <source>
        <dbReference type="ARBA" id="ARBA00009018"/>
    </source>
</evidence>
<dbReference type="HAMAP" id="MF_00376">
    <property type="entry name" value="Dephospho_CoA_kinase"/>
    <property type="match status" value="1"/>
</dbReference>
<gene>
    <name evidence="6" type="primary">DCAKD</name>
</gene>
<dbReference type="PROSITE" id="PS51219">
    <property type="entry name" value="DPCK"/>
    <property type="match status" value="1"/>
</dbReference>
<dbReference type="PANTHER" id="PTHR10695">
    <property type="entry name" value="DEPHOSPHO-COA KINASE-RELATED"/>
    <property type="match status" value="1"/>
</dbReference>
<evidence type="ECO:0000256" key="2">
    <source>
        <dbReference type="ARBA" id="ARBA00022741"/>
    </source>
</evidence>
<keyword evidence="3" id="KW-0067">ATP-binding</keyword>
<dbReference type="RefSeq" id="XP_032813018.1">
    <property type="nucleotide sequence ID" value="XM_032957127.1"/>
</dbReference>
<keyword evidence="6" id="KW-0418">Kinase</keyword>
<dbReference type="SUPFAM" id="SSF52540">
    <property type="entry name" value="P-loop containing nucleoside triphosphate hydrolases"/>
    <property type="match status" value="1"/>
</dbReference>
<dbReference type="AlphaFoldDB" id="A0AAJ7TAA9"/>
<dbReference type="CTD" id="79877"/>
<keyword evidence="2" id="KW-0547">Nucleotide-binding</keyword>
<dbReference type="Pfam" id="PF01121">
    <property type="entry name" value="CoaE"/>
    <property type="match status" value="1"/>
</dbReference>